<dbReference type="KEGG" id="ccro:CMC5_026640"/>
<name>A0A0K1ECU3_CHOCO</name>
<keyword evidence="2" id="KW-1185">Reference proteome</keyword>
<sequence length="251" mass="27388">MLIRREQVAVFDEVSPDVFEDDMAAHAKRFFPRHHRLLGEPTLRRVASLGAARAARHGFVRRRDACLFFNLMLRLGSSFDVDVQLPWVADALSDPDPRTPSARADRLVARAMAYLQHVRGPGGAYVARARVQVLDGLPDLLRNPPPAGPALEAFTRSWLRDLYPRKYALAGDPAMHALVALGRAAAASYGLTTGHGGALVTLLAFVHGSGFADDPQASWATSILADDSRSEAHRVAHLHEAALGFLDAWMT</sequence>
<protein>
    <submittedName>
        <fullName evidence="1">Uncharacterized protein</fullName>
    </submittedName>
</protein>
<gene>
    <name evidence="1" type="ORF">CMC5_026640</name>
</gene>
<dbReference type="Proteomes" id="UP000067626">
    <property type="component" value="Chromosome"/>
</dbReference>
<organism evidence="1 2">
    <name type="scientific">Chondromyces crocatus</name>
    <dbReference type="NCBI Taxonomy" id="52"/>
    <lineage>
        <taxon>Bacteria</taxon>
        <taxon>Pseudomonadati</taxon>
        <taxon>Myxococcota</taxon>
        <taxon>Polyangia</taxon>
        <taxon>Polyangiales</taxon>
        <taxon>Polyangiaceae</taxon>
        <taxon>Chondromyces</taxon>
    </lineage>
</organism>
<accession>A0A0K1ECU3</accession>
<dbReference type="AlphaFoldDB" id="A0A0K1ECU3"/>
<evidence type="ECO:0000313" key="1">
    <source>
        <dbReference type="EMBL" id="AKT38517.1"/>
    </source>
</evidence>
<reference evidence="1 2" key="1">
    <citation type="submission" date="2015-07" db="EMBL/GenBank/DDBJ databases">
        <title>Genome analysis of myxobacterium Chondromyces crocatus Cm c5 reveals a high potential for natural compound synthesis and the genetic basis for the loss of fruiting body formation.</title>
        <authorList>
            <person name="Zaburannyi N."/>
            <person name="Bunk B."/>
            <person name="Maier J."/>
            <person name="Overmann J."/>
            <person name="Mueller R."/>
        </authorList>
    </citation>
    <scope>NUCLEOTIDE SEQUENCE [LARGE SCALE GENOMIC DNA]</scope>
    <source>
        <strain evidence="1 2">Cm c5</strain>
    </source>
</reference>
<proteinExistence type="predicted"/>
<dbReference type="EMBL" id="CP012159">
    <property type="protein sequence ID" value="AKT38517.1"/>
    <property type="molecule type" value="Genomic_DNA"/>
</dbReference>
<evidence type="ECO:0000313" key="2">
    <source>
        <dbReference type="Proteomes" id="UP000067626"/>
    </source>
</evidence>